<protein>
    <recommendedName>
        <fullName evidence="3">AbiEi antitoxin C-terminal domain-containing protein</fullName>
    </recommendedName>
</protein>
<sequence length="196" mass="23099">MNKKPIKGEYLEILLRSPKTVFSTKDIALLWGENRKSIISGRLNKYAKIGKLFQIHRGLYAKDKKYILRELATSIYTPSYISFETVLKDAGIIFQHYDTIFIAGKISKNITIDKNRITFRKLKDIVLFNSAGIDNNGIYSIASKERAFLDMIYIFPKYYFDNLRPINWDKCFELAKLYNNKQLIKRLIKYKNNYVR</sequence>
<organism evidence="1 2">
    <name type="scientific">Candidatus Nomurabacteria bacterium RIFCSPLOWO2_01_FULL_33_17</name>
    <dbReference type="NCBI Taxonomy" id="1801764"/>
    <lineage>
        <taxon>Bacteria</taxon>
        <taxon>Candidatus Nomuraibacteriota</taxon>
    </lineage>
</organism>
<comment type="caution">
    <text evidence="1">The sequence shown here is derived from an EMBL/GenBank/DDBJ whole genome shotgun (WGS) entry which is preliminary data.</text>
</comment>
<evidence type="ECO:0000313" key="2">
    <source>
        <dbReference type="Proteomes" id="UP000178184"/>
    </source>
</evidence>
<dbReference type="STRING" id="1801764.A2903_01100"/>
<evidence type="ECO:0000313" key="1">
    <source>
        <dbReference type="EMBL" id="OGI83783.1"/>
    </source>
</evidence>
<gene>
    <name evidence="1" type="ORF">A2903_01100</name>
</gene>
<proteinExistence type="predicted"/>
<reference evidence="1 2" key="1">
    <citation type="journal article" date="2016" name="Nat. Commun.">
        <title>Thousands of microbial genomes shed light on interconnected biogeochemical processes in an aquifer system.</title>
        <authorList>
            <person name="Anantharaman K."/>
            <person name="Brown C.T."/>
            <person name="Hug L.A."/>
            <person name="Sharon I."/>
            <person name="Castelle C.J."/>
            <person name="Probst A.J."/>
            <person name="Thomas B.C."/>
            <person name="Singh A."/>
            <person name="Wilkins M.J."/>
            <person name="Karaoz U."/>
            <person name="Brodie E.L."/>
            <person name="Williams K.H."/>
            <person name="Hubbard S.S."/>
            <person name="Banfield J.F."/>
        </authorList>
    </citation>
    <scope>NUCLEOTIDE SEQUENCE [LARGE SCALE GENOMIC DNA]</scope>
</reference>
<name>A0A1F6WPH8_9BACT</name>
<accession>A0A1F6WPH8</accession>
<dbReference type="EMBL" id="MFUO01000020">
    <property type="protein sequence ID" value="OGI83783.1"/>
    <property type="molecule type" value="Genomic_DNA"/>
</dbReference>
<dbReference type="AlphaFoldDB" id="A0A1F6WPH8"/>
<evidence type="ECO:0008006" key="3">
    <source>
        <dbReference type="Google" id="ProtNLM"/>
    </source>
</evidence>
<dbReference type="Proteomes" id="UP000178184">
    <property type="component" value="Unassembled WGS sequence"/>
</dbReference>